<evidence type="ECO:0000313" key="2">
    <source>
        <dbReference type="EMBL" id="CAB4533927.1"/>
    </source>
</evidence>
<accession>A0A6J6B5H2</accession>
<proteinExistence type="predicted"/>
<feature type="domain" description="BioF2-like acetyltransferase" evidence="1">
    <location>
        <begin position="209"/>
        <end position="347"/>
    </location>
</feature>
<dbReference type="Gene3D" id="3.40.630.30">
    <property type="match status" value="1"/>
</dbReference>
<evidence type="ECO:0000259" key="1">
    <source>
        <dbReference type="Pfam" id="PF13480"/>
    </source>
</evidence>
<protein>
    <submittedName>
        <fullName evidence="2">Unannotated protein</fullName>
    </submittedName>
</protein>
<gene>
    <name evidence="2" type="ORF">UFOPK1358_00599</name>
</gene>
<dbReference type="AlphaFoldDB" id="A0A6J6B5H2"/>
<name>A0A6J6B5H2_9ZZZZ</name>
<dbReference type="InterPro" id="IPR016181">
    <property type="entry name" value="Acyl_CoA_acyltransferase"/>
</dbReference>
<dbReference type="Pfam" id="PF13480">
    <property type="entry name" value="Acetyltransf_6"/>
    <property type="match status" value="1"/>
</dbReference>
<reference evidence="2" key="1">
    <citation type="submission" date="2020-05" db="EMBL/GenBank/DDBJ databases">
        <authorList>
            <person name="Chiriac C."/>
            <person name="Salcher M."/>
            <person name="Ghai R."/>
            <person name="Kavagutti S V."/>
        </authorList>
    </citation>
    <scope>NUCLEOTIDE SEQUENCE</scope>
</reference>
<sequence>MPDFGNLGQVLVCQTEFRGLFHQAQVAKDTFLRHTPQVTTSPTSPRSPLRLEIRHRLDSLANRWDELLEQQELSSPFLSSWWIDNAAEGTATLLCCFAGSEFVGGAAFQLDSVGTGPLRVERVRCLGQGTLAPDHLDLIAQQVHAAEVRSVVLSWLKRPGSRVVDLDGLAATGALGQALRSHEIASIAAPFTRLPADGAEYLAARPGQVRSTISRTRKRFAKEGVHLRRVLVDDMPGALDRLAELHDSRWSDESAFLDGWDRFRAAALAGARSGSVVIHELLSADDEVVATELDLRSEKRLAFYQAGRRTEREWRGCGSVLRADILDWACSEGIEEYDLLRGDEPYKADWSETQRLLLRCRFGVGPLGRGVVLAAVARQRLTGSAARAQSVLEERLSHAPWKQHREAHTEQSG</sequence>
<dbReference type="EMBL" id="CAEZSF010000039">
    <property type="protein sequence ID" value="CAB4533927.1"/>
    <property type="molecule type" value="Genomic_DNA"/>
</dbReference>
<organism evidence="2">
    <name type="scientific">freshwater metagenome</name>
    <dbReference type="NCBI Taxonomy" id="449393"/>
    <lineage>
        <taxon>unclassified sequences</taxon>
        <taxon>metagenomes</taxon>
        <taxon>ecological metagenomes</taxon>
    </lineage>
</organism>
<dbReference type="InterPro" id="IPR038740">
    <property type="entry name" value="BioF2-like_GNAT_dom"/>
</dbReference>
<dbReference type="SUPFAM" id="SSF55729">
    <property type="entry name" value="Acyl-CoA N-acyltransferases (Nat)"/>
    <property type="match status" value="1"/>
</dbReference>